<dbReference type="SUPFAM" id="SSF50129">
    <property type="entry name" value="GroES-like"/>
    <property type="match status" value="1"/>
</dbReference>
<name>A0A1H6LI31_MYCRU</name>
<dbReference type="SMART" id="SM00829">
    <property type="entry name" value="PKS_ER"/>
    <property type="match status" value="1"/>
</dbReference>
<dbReference type="GO" id="GO:0016628">
    <property type="term" value="F:oxidoreductase activity, acting on the CH-CH group of donors, NAD or NADP as acceptor"/>
    <property type="evidence" value="ECO:0007669"/>
    <property type="project" value="InterPro"/>
</dbReference>
<dbReference type="InterPro" id="IPR011032">
    <property type="entry name" value="GroES-like_sf"/>
</dbReference>
<dbReference type="CDD" id="cd05288">
    <property type="entry name" value="PGDH"/>
    <property type="match status" value="1"/>
</dbReference>
<dbReference type="InterPro" id="IPR041694">
    <property type="entry name" value="ADH_N_2"/>
</dbReference>
<evidence type="ECO:0000259" key="2">
    <source>
        <dbReference type="SMART" id="SM00829"/>
    </source>
</evidence>
<evidence type="ECO:0000313" key="4">
    <source>
        <dbReference type="Proteomes" id="UP000182915"/>
    </source>
</evidence>
<dbReference type="Pfam" id="PF16884">
    <property type="entry name" value="ADH_N_2"/>
    <property type="match status" value="1"/>
</dbReference>
<sequence length="357" mass="37256">MTTVNRQILLAKRPQGAPKPTDFTIATGPVPVPGEGQVLIRNLLVSLDPYNRIIMGNANSDQPPIDLGEPMFGFTVAIVEASNHPGFRAGDHVASMSGWQDYAVSDGSDLRTIDPAAAPLSANLGILGMTGLTAWVGLTKVIDPRPGGTLVVTAAAGAVGSAAAQIGKLRGQRVVGVAGGPEKARHLLEDLGLDAAVDYKAPDFTAQLARAVPDGIDTVYENVGAPMVAPLLPHLNPKAQIAVGGVMSAITATTAADGPDRLPDLLRAVLYKDLLLQGFSVPDYFDCYPEFLDELGPAVAAGAVRYAEHVIEGLDAIPDAFPDMFTGRVTGKMIARIASPEFSAERSCRTDETLTAG</sequence>
<dbReference type="OrthoDB" id="9805663at2"/>
<dbReference type="InterPro" id="IPR013149">
    <property type="entry name" value="ADH-like_C"/>
</dbReference>
<dbReference type="Proteomes" id="UP000182915">
    <property type="component" value="Chromosome I"/>
</dbReference>
<dbReference type="PANTHER" id="PTHR43205">
    <property type="entry name" value="PROSTAGLANDIN REDUCTASE"/>
    <property type="match status" value="1"/>
</dbReference>
<dbReference type="InterPro" id="IPR020843">
    <property type="entry name" value="ER"/>
</dbReference>
<dbReference type="InterPro" id="IPR045010">
    <property type="entry name" value="MDR_fam"/>
</dbReference>
<gene>
    <name evidence="3" type="ORF">SAMN04489835_5237</name>
</gene>
<dbReference type="SUPFAM" id="SSF51735">
    <property type="entry name" value="NAD(P)-binding Rossmann-fold domains"/>
    <property type="match status" value="1"/>
</dbReference>
<protein>
    <recommendedName>
        <fullName evidence="2">Enoyl reductase (ER) domain-containing protein</fullName>
    </recommendedName>
</protein>
<dbReference type="Pfam" id="PF00107">
    <property type="entry name" value="ADH_zinc_N"/>
    <property type="match status" value="1"/>
</dbReference>
<feature type="domain" description="Enoyl reductase (ER)" evidence="2">
    <location>
        <begin position="16"/>
        <end position="335"/>
    </location>
</feature>
<evidence type="ECO:0000256" key="1">
    <source>
        <dbReference type="ARBA" id="ARBA00023002"/>
    </source>
</evidence>
<proteinExistence type="predicted"/>
<dbReference type="RefSeq" id="WP_083409674.1">
    <property type="nucleotide sequence ID" value="NZ_LT629971.1"/>
</dbReference>
<dbReference type="Gene3D" id="3.90.180.10">
    <property type="entry name" value="Medium-chain alcohol dehydrogenases, catalytic domain"/>
    <property type="match status" value="1"/>
</dbReference>
<keyword evidence="1" id="KW-0560">Oxidoreductase</keyword>
<dbReference type="STRING" id="370526.SAMN04489835_5237"/>
<organism evidence="3 4">
    <name type="scientific">Mycolicibacterium rutilum</name>
    <name type="common">Mycobacterium rutilum</name>
    <dbReference type="NCBI Taxonomy" id="370526"/>
    <lineage>
        <taxon>Bacteria</taxon>
        <taxon>Bacillati</taxon>
        <taxon>Actinomycetota</taxon>
        <taxon>Actinomycetes</taxon>
        <taxon>Mycobacteriales</taxon>
        <taxon>Mycobacteriaceae</taxon>
        <taxon>Mycolicibacterium</taxon>
    </lineage>
</organism>
<dbReference type="Gene3D" id="3.40.50.720">
    <property type="entry name" value="NAD(P)-binding Rossmann-like Domain"/>
    <property type="match status" value="1"/>
</dbReference>
<keyword evidence="4" id="KW-1185">Reference proteome</keyword>
<evidence type="ECO:0000313" key="3">
    <source>
        <dbReference type="EMBL" id="SEH88202.1"/>
    </source>
</evidence>
<accession>A0A1H6LI31</accession>
<dbReference type="InterPro" id="IPR036291">
    <property type="entry name" value="NAD(P)-bd_dom_sf"/>
</dbReference>
<dbReference type="AlphaFoldDB" id="A0A1H6LI31"/>
<dbReference type="PANTHER" id="PTHR43205:SF7">
    <property type="entry name" value="PROSTAGLANDIN REDUCTASE 1"/>
    <property type="match status" value="1"/>
</dbReference>
<dbReference type="EMBL" id="LT629971">
    <property type="protein sequence ID" value="SEH88202.1"/>
    <property type="molecule type" value="Genomic_DNA"/>
</dbReference>
<reference evidence="4" key="1">
    <citation type="submission" date="2016-10" db="EMBL/GenBank/DDBJ databases">
        <authorList>
            <person name="Varghese N."/>
            <person name="Submissions S."/>
        </authorList>
    </citation>
    <scope>NUCLEOTIDE SEQUENCE [LARGE SCALE GENOMIC DNA]</scope>
    <source>
        <strain evidence="4">DSM 45405</strain>
    </source>
</reference>